<sequence length="547" mass="61747">MIFNIGLAIPLLFTLLSNVQGQQQNITYKVITAPTSNMGVAVVVDGTTFPLQQTLGILYQGEAPIAKTSYHYAIVDANHGINASESFARNPIQADSLNEFFNRSMNAYNVSSLPQVLPPLPSIKRIASDLHKDGQIPTIHIWGNETAITYLNTNQQEDIDVELNFTYFGEKETQNFENAKVSVAGRSSRFIEKLSYNLKIKKKSDDSLFNYRTIKLRAMAFDPTYVREKLCFSAIKSVGIPATEFSYVRLFMNNKPLGLYGLIETFQDPWLANEFANGDKSYESGYLYQGVLVGNNQSEWRFISDLSYRENITTYALGEYKIKAGPSKDEVQAYAALQDFTKFVYEASNTTTINDWEKHIDTEGFLRAMALENLLGFSDGYMTMADNYYMYSNPADNGRMIYIPSDLDTTIGIALFDMKLMLTGNYTEFPGLTFRPLTKKFFSYEYFSTPYQALLLNLTKTLVNPTIMNSYIDSLTSMIRADIEWDQSLPKVGHNLPPPSETNMGGDVRELFPPGYITSWTDIVPVNVQDFIAKKSAAILAFYNQSM</sequence>
<dbReference type="Proteomes" id="UP000717996">
    <property type="component" value="Unassembled WGS sequence"/>
</dbReference>
<dbReference type="AlphaFoldDB" id="A0A9P6YB69"/>
<protein>
    <recommendedName>
        <fullName evidence="4">Coth-domain-containing protein</fullName>
    </recommendedName>
</protein>
<accession>A0A9P6YB69</accession>
<evidence type="ECO:0000313" key="3">
    <source>
        <dbReference type="Proteomes" id="UP000717996"/>
    </source>
</evidence>
<organism evidence="2 3">
    <name type="scientific">Rhizopus oryzae</name>
    <name type="common">Mucormycosis agent</name>
    <name type="synonym">Rhizopus arrhizus var. delemar</name>
    <dbReference type="NCBI Taxonomy" id="64495"/>
    <lineage>
        <taxon>Eukaryota</taxon>
        <taxon>Fungi</taxon>
        <taxon>Fungi incertae sedis</taxon>
        <taxon>Mucoromycota</taxon>
        <taxon>Mucoromycotina</taxon>
        <taxon>Mucoromycetes</taxon>
        <taxon>Mucorales</taxon>
        <taxon>Mucorineae</taxon>
        <taxon>Rhizopodaceae</taxon>
        <taxon>Rhizopus</taxon>
    </lineage>
</organism>
<comment type="caution">
    <text evidence="2">The sequence shown here is derived from an EMBL/GenBank/DDBJ whole genome shotgun (WGS) entry which is preliminary data.</text>
</comment>
<keyword evidence="1" id="KW-0732">Signal</keyword>
<dbReference type="OrthoDB" id="10267127at2759"/>
<proteinExistence type="predicted"/>
<reference evidence="2" key="1">
    <citation type="journal article" date="2020" name="Microb. Genom.">
        <title>Genetic diversity of clinical and environmental Mucorales isolates obtained from an investigation of mucormycosis cases among solid organ transplant recipients.</title>
        <authorList>
            <person name="Nguyen M.H."/>
            <person name="Kaul D."/>
            <person name="Muto C."/>
            <person name="Cheng S.J."/>
            <person name="Richter R.A."/>
            <person name="Bruno V.M."/>
            <person name="Liu G."/>
            <person name="Beyhan S."/>
            <person name="Sundermann A.J."/>
            <person name="Mounaud S."/>
            <person name="Pasculle A.W."/>
            <person name="Nierman W.C."/>
            <person name="Driscoll E."/>
            <person name="Cumbie R."/>
            <person name="Clancy C.J."/>
            <person name="Dupont C.L."/>
        </authorList>
    </citation>
    <scope>NUCLEOTIDE SEQUENCE</scope>
    <source>
        <strain evidence="2">GL16</strain>
    </source>
</reference>
<dbReference type="PANTHER" id="PTHR40050:SF1">
    <property type="entry name" value="INNER SPORE COAT PROTEIN H"/>
    <property type="match status" value="1"/>
</dbReference>
<feature type="chain" id="PRO_5040458602" description="Coth-domain-containing protein" evidence="1">
    <location>
        <begin position="22"/>
        <end position="547"/>
    </location>
</feature>
<feature type="signal peptide" evidence="1">
    <location>
        <begin position="1"/>
        <end position="21"/>
    </location>
</feature>
<evidence type="ECO:0000313" key="2">
    <source>
        <dbReference type="EMBL" id="KAG1543982.1"/>
    </source>
</evidence>
<dbReference type="PANTHER" id="PTHR40050">
    <property type="entry name" value="INNER SPORE COAT PROTEIN H"/>
    <property type="match status" value="1"/>
</dbReference>
<dbReference type="EMBL" id="JAANIT010000854">
    <property type="protein sequence ID" value="KAG1543982.1"/>
    <property type="molecule type" value="Genomic_DNA"/>
</dbReference>
<name>A0A9P6YB69_RHIOR</name>
<evidence type="ECO:0000256" key="1">
    <source>
        <dbReference type="SAM" id="SignalP"/>
    </source>
</evidence>
<dbReference type="InterPro" id="IPR014867">
    <property type="entry name" value="Spore_coat_CotH_CotH2/3/7"/>
</dbReference>
<evidence type="ECO:0008006" key="4">
    <source>
        <dbReference type="Google" id="ProtNLM"/>
    </source>
</evidence>
<dbReference type="Pfam" id="PF08757">
    <property type="entry name" value="CotH"/>
    <property type="match status" value="1"/>
</dbReference>
<gene>
    <name evidence="2" type="ORF">G6F51_006345</name>
</gene>